<evidence type="ECO:0000256" key="1">
    <source>
        <dbReference type="SAM" id="SignalP"/>
    </source>
</evidence>
<gene>
    <name evidence="2" type="ORF">CEJ09_24795</name>
</gene>
<sequence>MKKLTFTALALMMCGAAWAAAIPQASRYDSRVQQVIYNPQNVTVVNTKPGFMTTLVFDNDEAVISAKPGFDEAWEATPDAN</sequence>
<reference evidence="2" key="1">
    <citation type="submission" date="2018-07" db="EMBL/GenBank/DDBJ databases">
        <authorList>
            <consortium name="PulseNet: The National Subtyping Network for Foodborne Disease Surveillance"/>
            <person name="Tarr C.L."/>
            <person name="Trees E."/>
            <person name="Katz L.S."/>
            <person name="Carleton-Romer H.A."/>
            <person name="Stroika S."/>
            <person name="Kucerova Z."/>
            <person name="Roache K.F."/>
            <person name="Sabol A.L."/>
            <person name="Besser J."/>
            <person name="Gerner-Smidt P."/>
        </authorList>
    </citation>
    <scope>NUCLEOTIDE SEQUENCE</scope>
    <source>
        <strain evidence="2">PNUSAS015592</strain>
    </source>
</reference>
<feature type="non-terminal residue" evidence="2">
    <location>
        <position position="81"/>
    </location>
</feature>
<feature type="signal peptide" evidence="1">
    <location>
        <begin position="1"/>
        <end position="19"/>
    </location>
</feature>
<comment type="caution">
    <text evidence="2">The sequence shown here is derived from an EMBL/GenBank/DDBJ whole genome shotgun (WGS) entry which is preliminary data.</text>
</comment>
<dbReference type="InterPro" id="IPR010258">
    <property type="entry name" value="Conjugal_tfr_TrbG/VirB9/CagX"/>
</dbReference>
<organism evidence="2">
    <name type="scientific">Salmonella enterica</name>
    <name type="common">Salmonella choleraesuis</name>
    <dbReference type="NCBI Taxonomy" id="28901"/>
    <lineage>
        <taxon>Bacteria</taxon>
        <taxon>Pseudomonadati</taxon>
        <taxon>Pseudomonadota</taxon>
        <taxon>Gammaproteobacteria</taxon>
        <taxon>Enterobacterales</taxon>
        <taxon>Enterobacteriaceae</taxon>
        <taxon>Salmonella</taxon>
    </lineage>
</organism>
<name>A0A5V0QF25_SALER</name>
<feature type="chain" id="PRO_5026298475" evidence="1">
    <location>
        <begin position="20"/>
        <end position="81"/>
    </location>
</feature>
<protein>
    <submittedName>
        <fullName evidence="2">P-type conjugative transfer protein VirB9</fullName>
    </submittedName>
</protein>
<dbReference type="EMBL" id="AAGWQQ010000146">
    <property type="protein sequence ID" value="EBS7984967.1"/>
    <property type="molecule type" value="Genomic_DNA"/>
</dbReference>
<proteinExistence type="predicted"/>
<evidence type="ECO:0000313" key="2">
    <source>
        <dbReference type="EMBL" id="EBS7984967.1"/>
    </source>
</evidence>
<dbReference type="AlphaFoldDB" id="A0A5V0QF25"/>
<dbReference type="Pfam" id="PF03524">
    <property type="entry name" value="CagX"/>
    <property type="match status" value="1"/>
</dbReference>
<accession>A0A5V0QF25</accession>
<keyword evidence="1" id="KW-0732">Signal</keyword>